<dbReference type="GO" id="GO:0042925">
    <property type="term" value="F:benzoate transmembrane transporter activity"/>
    <property type="evidence" value="ECO:0007669"/>
    <property type="project" value="InterPro"/>
</dbReference>
<keyword evidence="1" id="KW-0812">Transmembrane</keyword>
<feature type="transmembrane region" description="Helical" evidence="1">
    <location>
        <begin position="184"/>
        <end position="201"/>
    </location>
</feature>
<dbReference type="PANTHER" id="PTHR30199:SF0">
    <property type="entry name" value="INNER MEMBRANE PROTEIN YDCO"/>
    <property type="match status" value="1"/>
</dbReference>
<reference evidence="3" key="1">
    <citation type="submission" date="2019-02" db="EMBL/GenBank/DDBJ databases">
        <title>Complete genome sequence of Rhodoferax sp. Gr-4.</title>
        <authorList>
            <person name="Jin L."/>
        </authorList>
    </citation>
    <scope>NUCLEOTIDE SEQUENCE [LARGE SCALE GENOMIC DNA]</scope>
    <source>
        <strain evidence="3">Gr-4</strain>
    </source>
</reference>
<gene>
    <name evidence="2" type="primary">benE</name>
    <name evidence="2" type="ORF">EXZ61_21490</name>
</gene>
<reference evidence="3" key="2">
    <citation type="journal article" date="2020" name="Int. J. Syst. Evol. Microbiol.">
        <title>Genomic insights into a novel species Rhodoferax aquaticus sp. nov., isolated from freshwater.</title>
        <authorList>
            <person name="Li T."/>
            <person name="Zhuo Y."/>
            <person name="Jin C.Z."/>
            <person name="Wu X."/>
            <person name="Ko S.R."/>
            <person name="Jin F.J."/>
            <person name="Ahn C.Y."/>
            <person name="Oh H.M."/>
            <person name="Lee H.G."/>
            <person name="Jin L."/>
        </authorList>
    </citation>
    <scope>NUCLEOTIDE SEQUENCE [LARGE SCALE GENOMIC DNA]</scope>
    <source>
        <strain evidence="3">Gr-4</strain>
    </source>
</reference>
<feature type="transmembrane region" description="Helical" evidence="1">
    <location>
        <begin position="111"/>
        <end position="129"/>
    </location>
</feature>
<proteinExistence type="predicted"/>
<dbReference type="EMBL" id="CP036282">
    <property type="protein sequence ID" value="QDL56521.1"/>
    <property type="molecule type" value="Genomic_DNA"/>
</dbReference>
<keyword evidence="1" id="KW-0472">Membrane</keyword>
<dbReference type="NCBIfam" id="TIGR00843">
    <property type="entry name" value="benE"/>
    <property type="match status" value="1"/>
</dbReference>
<dbReference type="AlphaFoldDB" id="A0A515EV15"/>
<evidence type="ECO:0000313" key="3">
    <source>
        <dbReference type="Proteomes" id="UP000317365"/>
    </source>
</evidence>
<dbReference type="GO" id="GO:0005886">
    <property type="term" value="C:plasma membrane"/>
    <property type="evidence" value="ECO:0007669"/>
    <property type="project" value="TreeGrafter"/>
</dbReference>
<keyword evidence="1" id="KW-1133">Transmembrane helix</keyword>
<keyword evidence="3" id="KW-1185">Reference proteome</keyword>
<dbReference type="RefSeq" id="WP_142813956.1">
    <property type="nucleotide sequence ID" value="NZ_CP036282.1"/>
</dbReference>
<dbReference type="Pfam" id="PF03594">
    <property type="entry name" value="BenE"/>
    <property type="match status" value="1"/>
</dbReference>
<feature type="transmembrane region" description="Helical" evidence="1">
    <location>
        <begin position="334"/>
        <end position="353"/>
    </location>
</feature>
<dbReference type="Proteomes" id="UP000317365">
    <property type="component" value="Chromosome"/>
</dbReference>
<evidence type="ECO:0000313" key="2">
    <source>
        <dbReference type="EMBL" id="QDL56521.1"/>
    </source>
</evidence>
<feature type="transmembrane region" description="Helical" evidence="1">
    <location>
        <begin position="156"/>
        <end position="177"/>
    </location>
</feature>
<accession>A0A515EV15</accession>
<protein>
    <submittedName>
        <fullName evidence="2">Benzoate transporter BenE</fullName>
    </submittedName>
</protein>
<feature type="transmembrane region" description="Helical" evidence="1">
    <location>
        <begin position="304"/>
        <end position="328"/>
    </location>
</feature>
<dbReference type="InterPro" id="IPR004711">
    <property type="entry name" value="Benzoate_Transporter"/>
</dbReference>
<feature type="transmembrane region" description="Helical" evidence="1">
    <location>
        <begin position="365"/>
        <end position="389"/>
    </location>
</feature>
<feature type="transmembrane region" description="Helical" evidence="1">
    <location>
        <begin position="221"/>
        <end position="241"/>
    </location>
</feature>
<dbReference type="KEGG" id="rhg:EXZ61_21490"/>
<feature type="transmembrane region" description="Helical" evidence="1">
    <location>
        <begin position="86"/>
        <end position="104"/>
    </location>
</feature>
<feature type="transmembrane region" description="Helical" evidence="1">
    <location>
        <begin position="58"/>
        <end position="80"/>
    </location>
</feature>
<sequence length="405" mass="41510">MTSTVPIPSDTPPPQTSVWADMSLSAVVAGLIAVAVSYAGPLVLAFQVADSAHWSPAIVSSWVWAISTGAGVTALALSWYYRAPVITAWSTPGAAMLVGALAGVPFEQAVGAYIVSALVVLLFGVTGWFGRVMELLPKSIAGAMLAGILLRFGTEAFASVGRVPLLAGSMCAAWLVLRRWSPRYAIPGVLALGVLVAWAQGDLSHAQVSLQWAQPVWTTPVFTWSAALGVGLPLAAVTLTGQFVPGVAVMRAAGYTTPANPLVTSNGLVSLVLAPFGAHAVNLAAITAAICTGPEAHHNPAKRYIAGMACGFFYLLIGAFGGTLVALFTALPKALVACVAGLALFGAILNGLSTAMADEKERDSALLTFLVTASGVTLLGLGAAFWGLVAGVAMTVYGRRKAVHA</sequence>
<organism evidence="2 3">
    <name type="scientific">Rhodoferax aquaticus</name>
    <dbReference type="NCBI Taxonomy" id="2527691"/>
    <lineage>
        <taxon>Bacteria</taxon>
        <taxon>Pseudomonadati</taxon>
        <taxon>Pseudomonadota</taxon>
        <taxon>Betaproteobacteria</taxon>
        <taxon>Burkholderiales</taxon>
        <taxon>Comamonadaceae</taxon>
        <taxon>Rhodoferax</taxon>
    </lineage>
</organism>
<dbReference type="PANTHER" id="PTHR30199">
    <property type="entry name" value="MFS FAMILY TRANSPORTER, PREDICTED SUBSTRATE BENZOATE"/>
    <property type="match status" value="1"/>
</dbReference>
<feature type="transmembrane region" description="Helical" evidence="1">
    <location>
        <begin position="22"/>
        <end position="46"/>
    </location>
</feature>
<name>A0A515EV15_9BURK</name>
<evidence type="ECO:0000256" key="1">
    <source>
        <dbReference type="SAM" id="Phobius"/>
    </source>
</evidence>